<protein>
    <submittedName>
        <fullName evidence="10">Vitellin-degrading protease-like</fullName>
    </submittedName>
</protein>
<dbReference type="PROSITE" id="PS00135">
    <property type="entry name" value="TRYPSIN_SER"/>
    <property type="match status" value="1"/>
</dbReference>
<dbReference type="GO" id="GO:0004252">
    <property type="term" value="F:serine-type endopeptidase activity"/>
    <property type="evidence" value="ECO:0007669"/>
    <property type="project" value="InterPro"/>
</dbReference>
<dbReference type="InterPro" id="IPR001314">
    <property type="entry name" value="Peptidase_S1A"/>
</dbReference>
<dbReference type="Proteomes" id="UP001652626">
    <property type="component" value="Chromosome 23"/>
</dbReference>
<keyword evidence="7" id="KW-0732">Signal</keyword>
<dbReference type="OMA" id="WGNLREN"/>
<feature type="signal peptide" evidence="7">
    <location>
        <begin position="1"/>
        <end position="16"/>
    </location>
</feature>
<dbReference type="InterPro" id="IPR033116">
    <property type="entry name" value="TRYPSIN_SER"/>
</dbReference>
<evidence type="ECO:0000256" key="1">
    <source>
        <dbReference type="ARBA" id="ARBA00007664"/>
    </source>
</evidence>
<gene>
    <name evidence="10" type="primary">LOC113401903</name>
</gene>
<evidence type="ECO:0000256" key="2">
    <source>
        <dbReference type="ARBA" id="ARBA00022670"/>
    </source>
</evidence>
<dbReference type="PANTHER" id="PTHR24276">
    <property type="entry name" value="POLYSERASE-RELATED"/>
    <property type="match status" value="1"/>
</dbReference>
<organism evidence="9 10">
    <name type="scientific">Vanessa tameamea</name>
    <name type="common">Kamehameha butterfly</name>
    <dbReference type="NCBI Taxonomy" id="334116"/>
    <lineage>
        <taxon>Eukaryota</taxon>
        <taxon>Metazoa</taxon>
        <taxon>Ecdysozoa</taxon>
        <taxon>Arthropoda</taxon>
        <taxon>Hexapoda</taxon>
        <taxon>Insecta</taxon>
        <taxon>Pterygota</taxon>
        <taxon>Neoptera</taxon>
        <taxon>Endopterygota</taxon>
        <taxon>Lepidoptera</taxon>
        <taxon>Glossata</taxon>
        <taxon>Ditrysia</taxon>
        <taxon>Papilionoidea</taxon>
        <taxon>Nymphalidae</taxon>
        <taxon>Nymphalinae</taxon>
        <taxon>Vanessa</taxon>
    </lineage>
</organism>
<dbReference type="OrthoDB" id="10059102at2759"/>
<dbReference type="GO" id="GO:0006508">
    <property type="term" value="P:proteolysis"/>
    <property type="evidence" value="ECO:0007669"/>
    <property type="project" value="UniProtKB-KW"/>
</dbReference>
<dbReference type="PROSITE" id="PS00134">
    <property type="entry name" value="TRYPSIN_HIS"/>
    <property type="match status" value="1"/>
</dbReference>
<accession>A0A8B8IPL7</accession>
<dbReference type="InterPro" id="IPR050430">
    <property type="entry name" value="Peptidase_S1"/>
</dbReference>
<dbReference type="RefSeq" id="XP_026497766.2">
    <property type="nucleotide sequence ID" value="XM_026641981.2"/>
</dbReference>
<feature type="chain" id="PRO_5045508251" evidence="7">
    <location>
        <begin position="17"/>
        <end position="261"/>
    </location>
</feature>
<keyword evidence="5" id="KW-1015">Disulfide bond</keyword>
<evidence type="ECO:0000313" key="9">
    <source>
        <dbReference type="Proteomes" id="UP001652626"/>
    </source>
</evidence>
<keyword evidence="3 6" id="KW-0378">Hydrolase</keyword>
<dbReference type="PRINTS" id="PR00722">
    <property type="entry name" value="CHYMOTRYPSIN"/>
</dbReference>
<evidence type="ECO:0000256" key="3">
    <source>
        <dbReference type="ARBA" id="ARBA00022801"/>
    </source>
</evidence>
<name>A0A8B8IPL7_VANTA</name>
<dbReference type="InterPro" id="IPR043504">
    <property type="entry name" value="Peptidase_S1_PA_chymotrypsin"/>
</dbReference>
<feature type="domain" description="Peptidase S1" evidence="8">
    <location>
        <begin position="25"/>
        <end position="250"/>
    </location>
</feature>
<dbReference type="PROSITE" id="PS50240">
    <property type="entry name" value="TRYPSIN_DOM"/>
    <property type="match status" value="1"/>
</dbReference>
<evidence type="ECO:0000256" key="5">
    <source>
        <dbReference type="ARBA" id="ARBA00023157"/>
    </source>
</evidence>
<dbReference type="AlphaFoldDB" id="A0A8B8IPL7"/>
<dbReference type="InterPro" id="IPR001254">
    <property type="entry name" value="Trypsin_dom"/>
</dbReference>
<evidence type="ECO:0000256" key="4">
    <source>
        <dbReference type="ARBA" id="ARBA00022825"/>
    </source>
</evidence>
<keyword evidence="2 6" id="KW-0645">Protease</keyword>
<evidence type="ECO:0000313" key="10">
    <source>
        <dbReference type="RefSeq" id="XP_026497766.2"/>
    </source>
</evidence>
<dbReference type="Gene3D" id="2.40.10.10">
    <property type="entry name" value="Trypsin-like serine proteases"/>
    <property type="match status" value="1"/>
</dbReference>
<dbReference type="InterPro" id="IPR009003">
    <property type="entry name" value="Peptidase_S1_PA"/>
</dbReference>
<dbReference type="CDD" id="cd00190">
    <property type="entry name" value="Tryp_SPc"/>
    <property type="match status" value="1"/>
</dbReference>
<dbReference type="PANTHER" id="PTHR24276:SF91">
    <property type="entry name" value="AT26814P-RELATED"/>
    <property type="match status" value="1"/>
</dbReference>
<reference evidence="10" key="1">
    <citation type="submission" date="2025-08" db="UniProtKB">
        <authorList>
            <consortium name="RefSeq"/>
        </authorList>
    </citation>
    <scope>IDENTIFICATION</scope>
    <source>
        <tissue evidence="10">Whole body</tissue>
    </source>
</reference>
<dbReference type="SMART" id="SM00020">
    <property type="entry name" value="Tryp_SPc"/>
    <property type="match status" value="1"/>
</dbReference>
<comment type="similarity">
    <text evidence="1">Belongs to the peptidase S1 family.</text>
</comment>
<keyword evidence="4 6" id="KW-0720">Serine protease</keyword>
<evidence type="ECO:0000256" key="7">
    <source>
        <dbReference type="SAM" id="SignalP"/>
    </source>
</evidence>
<dbReference type="Pfam" id="PF00089">
    <property type="entry name" value="Trypsin"/>
    <property type="match status" value="1"/>
</dbReference>
<keyword evidence="9" id="KW-1185">Reference proteome</keyword>
<evidence type="ECO:0000256" key="6">
    <source>
        <dbReference type="RuleBase" id="RU363034"/>
    </source>
</evidence>
<evidence type="ECO:0000259" key="8">
    <source>
        <dbReference type="PROSITE" id="PS50240"/>
    </source>
</evidence>
<dbReference type="InterPro" id="IPR018114">
    <property type="entry name" value="TRYPSIN_HIS"/>
</dbReference>
<proteinExistence type="inferred from homology"/>
<dbReference type="SUPFAM" id="SSF50494">
    <property type="entry name" value="Trypsin-like serine proteases"/>
    <property type="match status" value="1"/>
</dbReference>
<dbReference type="GeneID" id="113401903"/>
<sequence length="261" mass="28391">MFKYFIFIIYIGYAVSIPLPEDTRIVGGKDVDITMAPYQVSILNRGRHSCGGSIIGNDLILTAAHCLIGSSPINLQVRAGSSSSVYGGKMYPVGDFVWNPAFTYSKMDSDVAIIWLSKPLELSKRIAPIEMFDNGDEINDGDFTVVTGWGNLREGGGLPRTLQMVLVPKVNEDICKKAYAPLYNITPRMICAGNPEGGKDACQGDSGGPLVHNGKLAGIVSWGLGCARPNYPGVYANVAALRDWIDDQAMLLRMKHIFRTL</sequence>